<feature type="domain" description="Tf2-1-like SH3-like" evidence="2">
    <location>
        <begin position="42"/>
        <end position="86"/>
    </location>
</feature>
<dbReference type="InterPro" id="IPR056924">
    <property type="entry name" value="SH3_Tf2-1"/>
</dbReference>
<proteinExistence type="predicted"/>
<dbReference type="EMBL" id="NCKW01003423">
    <property type="protein sequence ID" value="POM76546.1"/>
    <property type="molecule type" value="Genomic_DNA"/>
</dbReference>
<organism evidence="3 4">
    <name type="scientific">Phytophthora palmivora</name>
    <dbReference type="NCBI Taxonomy" id="4796"/>
    <lineage>
        <taxon>Eukaryota</taxon>
        <taxon>Sar</taxon>
        <taxon>Stramenopiles</taxon>
        <taxon>Oomycota</taxon>
        <taxon>Peronosporomycetes</taxon>
        <taxon>Peronosporales</taxon>
        <taxon>Peronosporaceae</taxon>
        <taxon>Phytophthora</taxon>
    </lineage>
</organism>
<dbReference type="Pfam" id="PF24626">
    <property type="entry name" value="SH3_Tf2-1"/>
    <property type="match status" value="1"/>
</dbReference>
<feature type="compositionally biased region" description="Polar residues" evidence="1">
    <location>
        <begin position="91"/>
        <end position="101"/>
    </location>
</feature>
<protein>
    <submittedName>
        <fullName evidence="3">Pol protein</fullName>
    </submittedName>
</protein>
<evidence type="ECO:0000313" key="4">
    <source>
        <dbReference type="Proteomes" id="UP000237271"/>
    </source>
</evidence>
<gene>
    <name evidence="3" type="ORF">PHPALM_6203</name>
</gene>
<evidence type="ECO:0000259" key="2">
    <source>
        <dbReference type="Pfam" id="PF24626"/>
    </source>
</evidence>
<comment type="caution">
    <text evidence="3">The sequence shown here is derived from an EMBL/GenBank/DDBJ whole genome shotgun (WGS) entry which is preliminary data.</text>
</comment>
<reference evidence="3 4" key="1">
    <citation type="journal article" date="2017" name="Genome Biol. Evol.">
        <title>Phytophthora megakarya and P. palmivora, closely related causal agents of cacao black pod rot, underwent increases in genome sizes and gene numbers by different mechanisms.</title>
        <authorList>
            <person name="Ali S.S."/>
            <person name="Shao J."/>
            <person name="Lary D.J."/>
            <person name="Kronmiller B."/>
            <person name="Shen D."/>
            <person name="Strem M.D."/>
            <person name="Amoako-Attah I."/>
            <person name="Akrofi A.Y."/>
            <person name="Begoude B.A."/>
            <person name="Ten Hoopen G.M."/>
            <person name="Coulibaly K."/>
            <person name="Kebe B.I."/>
            <person name="Melnick R.L."/>
            <person name="Guiltinan M.J."/>
            <person name="Tyler B.M."/>
            <person name="Meinhardt L.W."/>
            <person name="Bailey B.A."/>
        </authorList>
    </citation>
    <scope>NUCLEOTIDE SEQUENCE [LARGE SCALE GENOMIC DNA]</scope>
    <source>
        <strain evidence="4">sbr112.9</strain>
    </source>
</reference>
<evidence type="ECO:0000256" key="1">
    <source>
        <dbReference type="SAM" id="MobiDB-lite"/>
    </source>
</evidence>
<dbReference type="Proteomes" id="UP000237271">
    <property type="component" value="Unassembled WGS sequence"/>
</dbReference>
<sequence length="152" mass="17388">MALAHDNQNEYSDMTSRENLNEFMEVLLDTRNLPLKLVSSVGNNNLKHRFIQPFMILGRHGVAYTIDLPKSMATRPTFYVERLKRWKENSGESSPPQTDNSWEPEGRYQAGCPKPVAIRDQTQQQGPGRPNTKIVLAQDVGQQTIFLEFLQL</sequence>
<accession>A0A2P4YFG9</accession>
<feature type="region of interest" description="Disordered" evidence="1">
    <location>
        <begin position="85"/>
        <end position="112"/>
    </location>
</feature>
<evidence type="ECO:0000313" key="3">
    <source>
        <dbReference type="EMBL" id="POM76546.1"/>
    </source>
</evidence>
<keyword evidence="4" id="KW-1185">Reference proteome</keyword>
<dbReference type="AlphaFoldDB" id="A0A2P4YFG9"/>
<name>A0A2P4YFG9_9STRA</name>
<dbReference type="OrthoDB" id="2630497at2759"/>